<dbReference type="Proteomes" id="UP001318860">
    <property type="component" value="Unassembled WGS sequence"/>
</dbReference>
<keyword evidence="3" id="KW-1185">Reference proteome</keyword>
<gene>
    <name evidence="2" type="ORF">DH2020_036272</name>
</gene>
<evidence type="ECO:0000256" key="1">
    <source>
        <dbReference type="SAM" id="MobiDB-lite"/>
    </source>
</evidence>
<dbReference type="EMBL" id="JABTTQ020001605">
    <property type="protein sequence ID" value="KAK6129990.1"/>
    <property type="molecule type" value="Genomic_DNA"/>
</dbReference>
<feature type="region of interest" description="Disordered" evidence="1">
    <location>
        <begin position="37"/>
        <end position="89"/>
    </location>
</feature>
<feature type="compositionally biased region" description="Polar residues" evidence="1">
    <location>
        <begin position="108"/>
        <end position="119"/>
    </location>
</feature>
<organism evidence="2 3">
    <name type="scientific">Rehmannia glutinosa</name>
    <name type="common">Chinese foxglove</name>
    <dbReference type="NCBI Taxonomy" id="99300"/>
    <lineage>
        <taxon>Eukaryota</taxon>
        <taxon>Viridiplantae</taxon>
        <taxon>Streptophyta</taxon>
        <taxon>Embryophyta</taxon>
        <taxon>Tracheophyta</taxon>
        <taxon>Spermatophyta</taxon>
        <taxon>Magnoliopsida</taxon>
        <taxon>eudicotyledons</taxon>
        <taxon>Gunneridae</taxon>
        <taxon>Pentapetalae</taxon>
        <taxon>asterids</taxon>
        <taxon>lamiids</taxon>
        <taxon>Lamiales</taxon>
        <taxon>Orobanchaceae</taxon>
        <taxon>Rehmannieae</taxon>
        <taxon>Rehmannia</taxon>
    </lineage>
</organism>
<evidence type="ECO:0000313" key="2">
    <source>
        <dbReference type="EMBL" id="KAK6129990.1"/>
    </source>
</evidence>
<sequence>MEAFSLLKYWHTGAGTGRGTITLFTGDSTFFPRAATKTTVTPASPSSGDDEDGPYFDLEFTISDDDTSEKSKSGGEEFPKIDDSNVTLSPNSDDELFINGDLFPIEPSSTISNGKSVENPNGALEKTEKSEKNEDFDDDKMFTVYKFEFGEFKGPLVSLFARDNTSNLANHGRFSKDSDEKKLIQKYLKMLKPLYIRVSGSYVEKMKFSGGVGFPGGGGAVSPPCTAVASNGKNLQGNNNINLQAGLKVVHGESVMLSRSVSDPSVIMPTVSSPSTSLYSSGEAKETKLNLGF</sequence>
<reference evidence="2 3" key="1">
    <citation type="journal article" date="2021" name="Comput. Struct. Biotechnol. J.">
        <title>De novo genome assembly of the potent medicinal plant Rehmannia glutinosa using nanopore technology.</title>
        <authorList>
            <person name="Ma L."/>
            <person name="Dong C."/>
            <person name="Song C."/>
            <person name="Wang X."/>
            <person name="Zheng X."/>
            <person name="Niu Y."/>
            <person name="Chen S."/>
            <person name="Feng W."/>
        </authorList>
    </citation>
    <scope>NUCLEOTIDE SEQUENCE [LARGE SCALE GENOMIC DNA]</scope>
    <source>
        <strain evidence="2">DH-2019</strain>
    </source>
</reference>
<dbReference type="InterPro" id="IPR039619">
    <property type="entry name" value="MAKR2/5"/>
</dbReference>
<evidence type="ECO:0000313" key="3">
    <source>
        <dbReference type="Proteomes" id="UP001318860"/>
    </source>
</evidence>
<feature type="region of interest" description="Disordered" evidence="1">
    <location>
        <begin position="108"/>
        <end position="133"/>
    </location>
</feature>
<accession>A0ABR0V6D7</accession>
<protein>
    <submittedName>
        <fullName evidence="2">Uncharacterized protein</fullName>
    </submittedName>
</protein>
<feature type="compositionally biased region" description="Polar residues" evidence="1">
    <location>
        <begin position="37"/>
        <end position="47"/>
    </location>
</feature>
<name>A0ABR0V6D7_REHGL</name>
<proteinExistence type="predicted"/>
<dbReference type="PANTHER" id="PTHR33929">
    <property type="entry name" value="MEMBRANE-ASSOCIATED KINASE REGULATOR 2-RELATED"/>
    <property type="match status" value="1"/>
</dbReference>
<dbReference type="PANTHER" id="PTHR33929:SF1">
    <property type="entry name" value="MEMBRANE-ASSOCIATED KINASE REGULATOR 2-RELATED"/>
    <property type="match status" value="1"/>
</dbReference>
<comment type="caution">
    <text evidence="2">The sequence shown here is derived from an EMBL/GenBank/DDBJ whole genome shotgun (WGS) entry which is preliminary data.</text>
</comment>
<feature type="compositionally biased region" description="Basic and acidic residues" evidence="1">
    <location>
        <begin position="68"/>
        <end position="83"/>
    </location>
</feature>